<proteinExistence type="predicted"/>
<name>A0A091DS92_FUKDA</name>
<dbReference type="AlphaFoldDB" id="A0A091DS92"/>
<reference evidence="1 2" key="1">
    <citation type="submission" date="2013-11" db="EMBL/GenBank/DDBJ databases">
        <title>The Damaraland mole rat (Fukomys damarensis) genome and evolution of African mole rats.</title>
        <authorList>
            <person name="Gladyshev V.N."/>
            <person name="Fang X."/>
        </authorList>
    </citation>
    <scope>NUCLEOTIDE SEQUENCE [LARGE SCALE GENOMIC DNA]</scope>
    <source>
        <tissue evidence="1">Liver</tissue>
    </source>
</reference>
<dbReference type="Proteomes" id="UP000028990">
    <property type="component" value="Unassembled WGS sequence"/>
</dbReference>
<organism evidence="1 2">
    <name type="scientific">Fukomys damarensis</name>
    <name type="common">Damaraland mole rat</name>
    <name type="synonym">Cryptomys damarensis</name>
    <dbReference type="NCBI Taxonomy" id="885580"/>
    <lineage>
        <taxon>Eukaryota</taxon>
        <taxon>Metazoa</taxon>
        <taxon>Chordata</taxon>
        <taxon>Craniata</taxon>
        <taxon>Vertebrata</taxon>
        <taxon>Euteleostomi</taxon>
        <taxon>Mammalia</taxon>
        <taxon>Eutheria</taxon>
        <taxon>Euarchontoglires</taxon>
        <taxon>Glires</taxon>
        <taxon>Rodentia</taxon>
        <taxon>Hystricomorpha</taxon>
        <taxon>Bathyergidae</taxon>
        <taxon>Fukomys</taxon>
    </lineage>
</organism>
<dbReference type="EMBL" id="KN121895">
    <property type="protein sequence ID" value="KFO35019.1"/>
    <property type="molecule type" value="Genomic_DNA"/>
</dbReference>
<gene>
    <name evidence="1" type="ORF">H920_03536</name>
</gene>
<sequence length="101" mass="11545">MNHSFADGWLQAGVSLSTLQDQGNLNGLLEATLDDLLLIILLAGWSMLCFMQKDMTVYSELYQHKLQDVLLHERIVEQQRVVQAPGHYFELYSNCLIFSLT</sequence>
<evidence type="ECO:0000313" key="2">
    <source>
        <dbReference type="Proteomes" id="UP000028990"/>
    </source>
</evidence>
<keyword evidence="2" id="KW-1185">Reference proteome</keyword>
<protein>
    <submittedName>
        <fullName evidence="1">Uncharacterized protein</fullName>
    </submittedName>
</protein>
<accession>A0A091DS92</accession>
<evidence type="ECO:0000313" key="1">
    <source>
        <dbReference type="EMBL" id="KFO35019.1"/>
    </source>
</evidence>